<dbReference type="InterPro" id="IPR032675">
    <property type="entry name" value="LRR_dom_sf"/>
</dbReference>
<dbReference type="OMA" id="CMANTIT"/>
<name>A0A2G2ZBC9_CAPAN</name>
<evidence type="ECO:0000313" key="3">
    <source>
        <dbReference type="EMBL" id="PHT79320.1"/>
    </source>
</evidence>
<dbReference type="SUPFAM" id="SSF81383">
    <property type="entry name" value="F-box domain"/>
    <property type="match status" value="1"/>
</dbReference>
<sequence>MEGNSDDRISKLPEPILHHIMSFLHVTDAARMSTLSKVSDSAWNSLPYLNFDDIFYWWSKDLNVVIDQTLASRKKHKISMQRFSLWLGHYHRLSYVDRWIKILIACNIKELNLRVDKRDYQGSMVYSRLPEAIFAAKSLNVLSLYGSKIELPADNGTIKLSSLRELHFTFVFLDEQFIKAMCTSCGNLEHLFQGTHQLSTINLEDLRINNLNGHIKVVRITACKALKSLYLNYVDITDNWIEELLYSLQNLEKFELTHCKTLKNMKIASDSQPQRTVHTWL</sequence>
<gene>
    <name evidence="3" type="ORF">T459_17372</name>
</gene>
<dbReference type="InterPro" id="IPR001810">
    <property type="entry name" value="F-box_dom"/>
</dbReference>
<feature type="domain" description="F-box" evidence="1">
    <location>
        <begin position="9"/>
        <end position="38"/>
    </location>
</feature>
<evidence type="ECO:0000259" key="2">
    <source>
        <dbReference type="Pfam" id="PF24758"/>
    </source>
</evidence>
<reference evidence="3 4" key="1">
    <citation type="journal article" date="2014" name="Nat. Genet.">
        <title>Genome sequence of the hot pepper provides insights into the evolution of pungency in Capsicum species.</title>
        <authorList>
            <person name="Kim S."/>
            <person name="Park M."/>
            <person name="Yeom S.I."/>
            <person name="Kim Y.M."/>
            <person name="Lee J.M."/>
            <person name="Lee H.A."/>
            <person name="Seo E."/>
            <person name="Choi J."/>
            <person name="Cheong K."/>
            <person name="Kim K.T."/>
            <person name="Jung K."/>
            <person name="Lee G.W."/>
            <person name="Oh S.K."/>
            <person name="Bae C."/>
            <person name="Kim S.B."/>
            <person name="Lee H.Y."/>
            <person name="Kim S.Y."/>
            <person name="Kim M.S."/>
            <person name="Kang B.C."/>
            <person name="Jo Y.D."/>
            <person name="Yang H.B."/>
            <person name="Jeong H.J."/>
            <person name="Kang W.H."/>
            <person name="Kwon J.K."/>
            <person name="Shin C."/>
            <person name="Lim J.Y."/>
            <person name="Park J.H."/>
            <person name="Huh J.H."/>
            <person name="Kim J.S."/>
            <person name="Kim B.D."/>
            <person name="Cohen O."/>
            <person name="Paran I."/>
            <person name="Suh M.C."/>
            <person name="Lee S.B."/>
            <person name="Kim Y.K."/>
            <person name="Shin Y."/>
            <person name="Noh S.J."/>
            <person name="Park J."/>
            <person name="Seo Y.S."/>
            <person name="Kwon S.Y."/>
            <person name="Kim H.A."/>
            <person name="Park J.M."/>
            <person name="Kim H.J."/>
            <person name="Choi S.B."/>
            <person name="Bosland P.W."/>
            <person name="Reeves G."/>
            <person name="Jo S.H."/>
            <person name="Lee B.W."/>
            <person name="Cho H.T."/>
            <person name="Choi H.S."/>
            <person name="Lee M.S."/>
            <person name="Yu Y."/>
            <person name="Do Choi Y."/>
            <person name="Park B.S."/>
            <person name="van Deynze A."/>
            <person name="Ashrafi H."/>
            <person name="Hill T."/>
            <person name="Kim W.T."/>
            <person name="Pai H.S."/>
            <person name="Ahn H.K."/>
            <person name="Yeam I."/>
            <person name="Giovannoni J.J."/>
            <person name="Rose J.K."/>
            <person name="Sorensen I."/>
            <person name="Lee S.J."/>
            <person name="Kim R.W."/>
            <person name="Choi I.Y."/>
            <person name="Choi B.S."/>
            <person name="Lim J.S."/>
            <person name="Lee Y.H."/>
            <person name="Choi D."/>
        </authorList>
    </citation>
    <scope>NUCLEOTIDE SEQUENCE [LARGE SCALE GENOMIC DNA]</scope>
    <source>
        <strain evidence="4">cv. CM334</strain>
    </source>
</reference>
<comment type="caution">
    <text evidence="3">The sequence shown here is derived from an EMBL/GenBank/DDBJ whole genome shotgun (WGS) entry which is preliminary data.</text>
</comment>
<dbReference type="STRING" id="4072.A0A2G2ZBC9"/>
<evidence type="ECO:0000259" key="1">
    <source>
        <dbReference type="Pfam" id="PF00646"/>
    </source>
</evidence>
<dbReference type="InterPro" id="IPR036047">
    <property type="entry name" value="F-box-like_dom_sf"/>
</dbReference>
<dbReference type="Pfam" id="PF24758">
    <property type="entry name" value="LRR_At5g56370"/>
    <property type="match status" value="1"/>
</dbReference>
<dbReference type="Pfam" id="PF00646">
    <property type="entry name" value="F-box"/>
    <property type="match status" value="1"/>
</dbReference>
<dbReference type="InterPro" id="IPR053772">
    <property type="entry name" value="At1g61320/At1g61330-like"/>
</dbReference>
<dbReference type="PANTHER" id="PTHR34145">
    <property type="entry name" value="OS02G0105600 PROTEIN"/>
    <property type="match status" value="1"/>
</dbReference>
<dbReference type="AlphaFoldDB" id="A0A2G2ZBC9"/>
<dbReference type="EMBL" id="AYRZ02000006">
    <property type="protein sequence ID" value="PHT79320.1"/>
    <property type="molecule type" value="Genomic_DNA"/>
</dbReference>
<organism evidence="3 4">
    <name type="scientific">Capsicum annuum</name>
    <name type="common">Capsicum pepper</name>
    <dbReference type="NCBI Taxonomy" id="4072"/>
    <lineage>
        <taxon>Eukaryota</taxon>
        <taxon>Viridiplantae</taxon>
        <taxon>Streptophyta</taxon>
        <taxon>Embryophyta</taxon>
        <taxon>Tracheophyta</taxon>
        <taxon>Spermatophyta</taxon>
        <taxon>Magnoliopsida</taxon>
        <taxon>eudicotyledons</taxon>
        <taxon>Gunneridae</taxon>
        <taxon>Pentapetalae</taxon>
        <taxon>asterids</taxon>
        <taxon>lamiids</taxon>
        <taxon>Solanales</taxon>
        <taxon>Solanaceae</taxon>
        <taxon>Solanoideae</taxon>
        <taxon>Capsiceae</taxon>
        <taxon>Capsicum</taxon>
    </lineage>
</organism>
<dbReference type="PANTHER" id="PTHR34145:SF51">
    <property type="entry name" value="FBD DOMAIN-CONTAINING PROTEIN"/>
    <property type="match status" value="1"/>
</dbReference>
<reference evidence="3 4" key="2">
    <citation type="journal article" date="2017" name="Genome Biol.">
        <title>New reference genome sequences of hot pepper reveal the massive evolution of plant disease-resistance genes by retroduplication.</title>
        <authorList>
            <person name="Kim S."/>
            <person name="Park J."/>
            <person name="Yeom S.I."/>
            <person name="Kim Y.M."/>
            <person name="Seo E."/>
            <person name="Kim K.T."/>
            <person name="Kim M.S."/>
            <person name="Lee J.M."/>
            <person name="Cheong K."/>
            <person name="Shin H.S."/>
            <person name="Kim S.B."/>
            <person name="Han K."/>
            <person name="Lee J."/>
            <person name="Park M."/>
            <person name="Lee H.A."/>
            <person name="Lee H.Y."/>
            <person name="Lee Y."/>
            <person name="Oh S."/>
            <person name="Lee J.H."/>
            <person name="Choi E."/>
            <person name="Choi E."/>
            <person name="Lee S.E."/>
            <person name="Jeon J."/>
            <person name="Kim H."/>
            <person name="Choi G."/>
            <person name="Song H."/>
            <person name="Lee J."/>
            <person name="Lee S.C."/>
            <person name="Kwon J.K."/>
            <person name="Lee H.Y."/>
            <person name="Koo N."/>
            <person name="Hong Y."/>
            <person name="Kim R.W."/>
            <person name="Kang W.H."/>
            <person name="Huh J.H."/>
            <person name="Kang B.C."/>
            <person name="Yang T.J."/>
            <person name="Lee Y.H."/>
            <person name="Bennetzen J.L."/>
            <person name="Choi D."/>
        </authorList>
    </citation>
    <scope>NUCLEOTIDE SEQUENCE [LARGE SCALE GENOMIC DNA]</scope>
    <source>
        <strain evidence="4">cv. CM334</strain>
    </source>
</reference>
<protein>
    <recommendedName>
        <fullName evidence="5">F-box domain-containing protein</fullName>
    </recommendedName>
</protein>
<evidence type="ECO:0008006" key="5">
    <source>
        <dbReference type="Google" id="ProtNLM"/>
    </source>
</evidence>
<keyword evidence="4" id="KW-1185">Reference proteome</keyword>
<dbReference type="Gene3D" id="3.80.10.10">
    <property type="entry name" value="Ribonuclease Inhibitor"/>
    <property type="match status" value="1"/>
</dbReference>
<evidence type="ECO:0000313" key="4">
    <source>
        <dbReference type="Proteomes" id="UP000222542"/>
    </source>
</evidence>
<dbReference type="Proteomes" id="UP000222542">
    <property type="component" value="Unassembled WGS sequence"/>
</dbReference>
<dbReference type="InterPro" id="IPR055411">
    <property type="entry name" value="LRR_FXL15/At3g58940/PEG3-like"/>
</dbReference>
<dbReference type="SUPFAM" id="SSF52047">
    <property type="entry name" value="RNI-like"/>
    <property type="match status" value="1"/>
</dbReference>
<proteinExistence type="predicted"/>
<dbReference type="Gramene" id="PHT79320">
    <property type="protein sequence ID" value="PHT79320"/>
    <property type="gene ID" value="T459_17372"/>
</dbReference>
<accession>A0A2G2ZBC9</accession>
<feature type="domain" description="F-box/LRR-repeat protein 15/At3g58940/PEG3-like LRR" evidence="2">
    <location>
        <begin position="96"/>
        <end position="203"/>
    </location>
</feature>